<protein>
    <submittedName>
        <fullName evidence="1">Uncharacterized protein</fullName>
    </submittedName>
</protein>
<accession>A0A6M0RR10</accession>
<dbReference type="AlphaFoldDB" id="A0A6M0RR10"/>
<dbReference type="EMBL" id="QXHD01000004">
    <property type="protein sequence ID" value="NEZ58233.1"/>
    <property type="molecule type" value="Genomic_DNA"/>
</dbReference>
<evidence type="ECO:0000313" key="1">
    <source>
        <dbReference type="EMBL" id="NEZ58233.1"/>
    </source>
</evidence>
<dbReference type="Proteomes" id="UP000481033">
    <property type="component" value="Unassembled WGS sequence"/>
</dbReference>
<feature type="non-terminal residue" evidence="1">
    <location>
        <position position="17"/>
    </location>
</feature>
<evidence type="ECO:0000313" key="2">
    <source>
        <dbReference type="Proteomes" id="UP000481033"/>
    </source>
</evidence>
<proteinExistence type="predicted"/>
<gene>
    <name evidence="1" type="ORF">DXZ20_21825</name>
</gene>
<comment type="caution">
    <text evidence="1">The sequence shown here is derived from an EMBL/GenBank/DDBJ whole genome shotgun (WGS) entry which is preliminary data.</text>
</comment>
<organism evidence="1 2">
    <name type="scientific">Adonisia turfae CCMR0081</name>
    <dbReference type="NCBI Taxonomy" id="2292702"/>
    <lineage>
        <taxon>Bacteria</taxon>
        <taxon>Bacillati</taxon>
        <taxon>Cyanobacteriota</taxon>
        <taxon>Adonisia</taxon>
        <taxon>Adonisia turfae</taxon>
    </lineage>
</organism>
<reference evidence="1 2" key="1">
    <citation type="journal article" date="2020" name="Microb. Ecol.">
        <title>Ecogenomics of the Marine Benthic Filamentous Cyanobacterium Adonisia.</title>
        <authorList>
            <person name="Walter J.M."/>
            <person name="Coutinho F.H."/>
            <person name="Leomil L."/>
            <person name="Hargreaves P.I."/>
            <person name="Campeao M.E."/>
            <person name="Vieira V.V."/>
            <person name="Silva B.S."/>
            <person name="Fistarol G.O."/>
            <person name="Salomon P.S."/>
            <person name="Sawabe T."/>
            <person name="Mino S."/>
            <person name="Hosokawa M."/>
            <person name="Miyashita H."/>
            <person name="Maruyama F."/>
            <person name="van Verk M.C."/>
            <person name="Dutilh B.E."/>
            <person name="Thompson C.C."/>
            <person name="Thompson F.L."/>
        </authorList>
    </citation>
    <scope>NUCLEOTIDE SEQUENCE [LARGE SCALE GENOMIC DNA]</scope>
    <source>
        <strain evidence="1 2">CCMR0081</strain>
    </source>
</reference>
<name>A0A6M0RR10_9CYAN</name>
<sequence>MCPGASNRVVHSVPLSD</sequence>
<keyword evidence="2" id="KW-1185">Reference proteome</keyword>